<evidence type="ECO:0000256" key="1">
    <source>
        <dbReference type="ARBA" id="ARBA00004123"/>
    </source>
</evidence>
<dbReference type="PROSITE" id="PS51032">
    <property type="entry name" value="AP2_ERF"/>
    <property type="match status" value="1"/>
</dbReference>
<dbReference type="GO" id="GO:0005634">
    <property type="term" value="C:nucleus"/>
    <property type="evidence" value="ECO:0007669"/>
    <property type="project" value="UniProtKB-SubCell"/>
</dbReference>
<name>A0AAU9PG78_9ASTR</name>
<dbReference type="InterPro" id="IPR016177">
    <property type="entry name" value="DNA-bd_dom_sf"/>
</dbReference>
<dbReference type="SUPFAM" id="SSF54171">
    <property type="entry name" value="DNA-binding domain"/>
    <property type="match status" value="1"/>
</dbReference>
<evidence type="ECO:0000313" key="7">
    <source>
        <dbReference type="EMBL" id="CAH1449405.1"/>
    </source>
</evidence>
<sequence length="285" mass="31717">MEEQNSRICVDLSSSSSTYIRPSSSMISPKSNDPLENLLNLNDFEIQIILDYISHETHTIETHPNNEVKELAGIPIIFNETTQPESSPSSAVTYSSRNFSTGGGMTSDNKAPAKVNEGLSDVIHNQRQPSMMGYRGVRRRSWGKFGAEMRNPKTGVRMCLGTYKTAEEAAMTYDREAFKLRGRRAVVNFPGIRYSHRQLSDASPEKTIPAESNADYIFRASTICENGVVILLSPMLIDNVVEVRRCNDMIMGIKAVVGGEMVSDVCAYVPIVVWVSWKRGIYGMC</sequence>
<gene>
    <name evidence="7" type="ORF">LVIROSA_LOCUS34891</name>
</gene>
<evidence type="ECO:0000313" key="8">
    <source>
        <dbReference type="Proteomes" id="UP001157418"/>
    </source>
</evidence>
<comment type="subcellular location">
    <subcellularLocation>
        <location evidence="1">Nucleus</location>
    </subcellularLocation>
</comment>
<evidence type="ECO:0000256" key="4">
    <source>
        <dbReference type="ARBA" id="ARBA00023163"/>
    </source>
</evidence>
<keyword evidence="2" id="KW-0805">Transcription regulation</keyword>
<dbReference type="AlphaFoldDB" id="A0AAU9PG78"/>
<dbReference type="PANTHER" id="PTHR31190:SF250">
    <property type="entry name" value="TRANSCRIPTION FACTOR AP2-EREBP FAMILY"/>
    <property type="match status" value="1"/>
</dbReference>
<reference evidence="7 8" key="1">
    <citation type="submission" date="2022-01" db="EMBL/GenBank/DDBJ databases">
        <authorList>
            <person name="Xiong W."/>
            <person name="Schranz E."/>
        </authorList>
    </citation>
    <scope>NUCLEOTIDE SEQUENCE [LARGE SCALE GENOMIC DNA]</scope>
</reference>
<feature type="domain" description="AP2/ERF" evidence="6">
    <location>
        <begin position="133"/>
        <end position="190"/>
    </location>
</feature>
<dbReference type="CDD" id="cd00018">
    <property type="entry name" value="AP2"/>
    <property type="match status" value="1"/>
</dbReference>
<dbReference type="GO" id="GO:0003677">
    <property type="term" value="F:DNA binding"/>
    <property type="evidence" value="ECO:0007669"/>
    <property type="project" value="UniProtKB-KW"/>
</dbReference>
<keyword evidence="5" id="KW-0539">Nucleus</keyword>
<dbReference type="InterPro" id="IPR001471">
    <property type="entry name" value="AP2/ERF_dom"/>
</dbReference>
<dbReference type="EMBL" id="CAKMRJ010005634">
    <property type="protein sequence ID" value="CAH1449405.1"/>
    <property type="molecule type" value="Genomic_DNA"/>
</dbReference>
<evidence type="ECO:0000256" key="3">
    <source>
        <dbReference type="ARBA" id="ARBA00023125"/>
    </source>
</evidence>
<keyword evidence="8" id="KW-1185">Reference proteome</keyword>
<protein>
    <recommendedName>
        <fullName evidence="6">AP2/ERF domain-containing protein</fullName>
    </recommendedName>
</protein>
<dbReference type="PRINTS" id="PR00367">
    <property type="entry name" value="ETHRSPELEMNT"/>
</dbReference>
<evidence type="ECO:0000256" key="2">
    <source>
        <dbReference type="ARBA" id="ARBA00023015"/>
    </source>
</evidence>
<accession>A0AAU9PG78</accession>
<keyword evidence="3" id="KW-0238">DNA-binding</keyword>
<dbReference type="GO" id="GO:0003700">
    <property type="term" value="F:DNA-binding transcription factor activity"/>
    <property type="evidence" value="ECO:0007669"/>
    <property type="project" value="InterPro"/>
</dbReference>
<dbReference type="GO" id="GO:0009873">
    <property type="term" value="P:ethylene-activated signaling pathway"/>
    <property type="evidence" value="ECO:0007669"/>
    <property type="project" value="InterPro"/>
</dbReference>
<evidence type="ECO:0000256" key="5">
    <source>
        <dbReference type="ARBA" id="ARBA00023242"/>
    </source>
</evidence>
<dbReference type="Gene3D" id="3.30.730.10">
    <property type="entry name" value="AP2/ERF domain"/>
    <property type="match status" value="1"/>
</dbReference>
<dbReference type="PANTHER" id="PTHR31190">
    <property type="entry name" value="DNA-BINDING DOMAIN"/>
    <property type="match status" value="1"/>
</dbReference>
<keyword evidence="4" id="KW-0804">Transcription</keyword>
<dbReference type="InterPro" id="IPR036955">
    <property type="entry name" value="AP2/ERF_dom_sf"/>
</dbReference>
<organism evidence="7 8">
    <name type="scientific">Lactuca virosa</name>
    <dbReference type="NCBI Taxonomy" id="75947"/>
    <lineage>
        <taxon>Eukaryota</taxon>
        <taxon>Viridiplantae</taxon>
        <taxon>Streptophyta</taxon>
        <taxon>Embryophyta</taxon>
        <taxon>Tracheophyta</taxon>
        <taxon>Spermatophyta</taxon>
        <taxon>Magnoliopsida</taxon>
        <taxon>eudicotyledons</taxon>
        <taxon>Gunneridae</taxon>
        <taxon>Pentapetalae</taxon>
        <taxon>asterids</taxon>
        <taxon>campanulids</taxon>
        <taxon>Asterales</taxon>
        <taxon>Asteraceae</taxon>
        <taxon>Cichorioideae</taxon>
        <taxon>Cichorieae</taxon>
        <taxon>Lactucinae</taxon>
        <taxon>Lactuca</taxon>
    </lineage>
</organism>
<dbReference type="Proteomes" id="UP001157418">
    <property type="component" value="Unassembled WGS sequence"/>
</dbReference>
<dbReference type="SMART" id="SM00380">
    <property type="entry name" value="AP2"/>
    <property type="match status" value="1"/>
</dbReference>
<comment type="caution">
    <text evidence="7">The sequence shown here is derived from an EMBL/GenBank/DDBJ whole genome shotgun (WGS) entry which is preliminary data.</text>
</comment>
<evidence type="ECO:0000259" key="6">
    <source>
        <dbReference type="PROSITE" id="PS51032"/>
    </source>
</evidence>
<dbReference type="InterPro" id="IPR044808">
    <property type="entry name" value="ERF_plant"/>
</dbReference>
<proteinExistence type="predicted"/>